<evidence type="ECO:0000256" key="2">
    <source>
        <dbReference type="PROSITE-ProRule" id="PRU00335"/>
    </source>
</evidence>
<evidence type="ECO:0000256" key="3">
    <source>
        <dbReference type="SAM" id="MobiDB-lite"/>
    </source>
</evidence>
<dbReference type="InterPro" id="IPR041678">
    <property type="entry name" value="TetR_C_16"/>
</dbReference>
<accession>A0ABP7WC06</accession>
<keyword evidence="1 2" id="KW-0238">DNA-binding</keyword>
<keyword evidence="6" id="KW-1185">Reference proteome</keyword>
<dbReference type="InterPro" id="IPR036271">
    <property type="entry name" value="Tet_transcr_reg_TetR-rel_C_sf"/>
</dbReference>
<reference evidence="6" key="1">
    <citation type="journal article" date="2019" name="Int. J. Syst. Evol. Microbiol.">
        <title>The Global Catalogue of Microorganisms (GCM) 10K type strain sequencing project: providing services to taxonomists for standard genome sequencing and annotation.</title>
        <authorList>
            <consortium name="The Broad Institute Genomics Platform"/>
            <consortium name="The Broad Institute Genome Sequencing Center for Infectious Disease"/>
            <person name="Wu L."/>
            <person name="Ma J."/>
        </authorList>
    </citation>
    <scope>NUCLEOTIDE SEQUENCE [LARGE SCALE GENOMIC DNA]</scope>
    <source>
        <strain evidence="6">JCM 16702</strain>
    </source>
</reference>
<feature type="region of interest" description="Disordered" evidence="3">
    <location>
        <begin position="1"/>
        <end position="23"/>
    </location>
</feature>
<dbReference type="Gene3D" id="1.10.10.60">
    <property type="entry name" value="Homeodomain-like"/>
    <property type="match status" value="1"/>
</dbReference>
<proteinExistence type="predicted"/>
<dbReference type="EMBL" id="BAAAZG010000039">
    <property type="protein sequence ID" value="GAA4085701.1"/>
    <property type="molecule type" value="Genomic_DNA"/>
</dbReference>
<dbReference type="Pfam" id="PF00440">
    <property type="entry name" value="TetR_N"/>
    <property type="match status" value="1"/>
</dbReference>
<dbReference type="SUPFAM" id="SSF46689">
    <property type="entry name" value="Homeodomain-like"/>
    <property type="match status" value="1"/>
</dbReference>
<evidence type="ECO:0000259" key="4">
    <source>
        <dbReference type="PROSITE" id="PS50977"/>
    </source>
</evidence>
<evidence type="ECO:0000313" key="5">
    <source>
        <dbReference type="EMBL" id="GAA4085701.1"/>
    </source>
</evidence>
<sequence length="210" mass="22251">MVSDTSQHSAGHPAPKKKRVRDPEARRAAILAAARSVFAERGYAKATIREIAQRAGVTHGLVVLHFSTKEQLFLAAVPGTRDLADSVQGDAAGLAERVARAYVARMESADGADPFIALIRSAAADQDAAKALLRAMREESVNAYGTVLDRPDVPQRVDLVGAHLIGVTFSRYVLADGPLAAMSPEELTRYLTMTLAGILQGTPGRPPATG</sequence>
<dbReference type="Gene3D" id="1.10.357.10">
    <property type="entry name" value="Tetracycline Repressor, domain 2"/>
    <property type="match status" value="1"/>
</dbReference>
<feature type="domain" description="HTH tetR-type" evidence="4">
    <location>
        <begin position="24"/>
        <end position="84"/>
    </location>
</feature>
<dbReference type="RefSeq" id="WP_344952561.1">
    <property type="nucleotide sequence ID" value="NZ_BAAAZG010000039.1"/>
</dbReference>
<protein>
    <submittedName>
        <fullName evidence="5">TetR family transcriptional regulator</fullName>
    </submittedName>
</protein>
<dbReference type="Proteomes" id="UP001500683">
    <property type="component" value="Unassembled WGS sequence"/>
</dbReference>
<evidence type="ECO:0000256" key="1">
    <source>
        <dbReference type="ARBA" id="ARBA00023125"/>
    </source>
</evidence>
<organism evidence="5 6">
    <name type="scientific">Actinomadura miaoliensis</name>
    <dbReference type="NCBI Taxonomy" id="430685"/>
    <lineage>
        <taxon>Bacteria</taxon>
        <taxon>Bacillati</taxon>
        <taxon>Actinomycetota</taxon>
        <taxon>Actinomycetes</taxon>
        <taxon>Streptosporangiales</taxon>
        <taxon>Thermomonosporaceae</taxon>
        <taxon>Actinomadura</taxon>
    </lineage>
</organism>
<evidence type="ECO:0000313" key="6">
    <source>
        <dbReference type="Proteomes" id="UP001500683"/>
    </source>
</evidence>
<dbReference type="PROSITE" id="PS50977">
    <property type="entry name" value="HTH_TETR_2"/>
    <property type="match status" value="1"/>
</dbReference>
<gene>
    <name evidence="5" type="ORF">GCM10022214_52110</name>
</gene>
<dbReference type="PRINTS" id="PR00455">
    <property type="entry name" value="HTHTETR"/>
</dbReference>
<name>A0ABP7WC06_9ACTN</name>
<dbReference type="SUPFAM" id="SSF48498">
    <property type="entry name" value="Tetracyclin repressor-like, C-terminal domain"/>
    <property type="match status" value="1"/>
</dbReference>
<comment type="caution">
    <text evidence="5">The sequence shown here is derived from an EMBL/GenBank/DDBJ whole genome shotgun (WGS) entry which is preliminary data.</text>
</comment>
<dbReference type="InterPro" id="IPR050109">
    <property type="entry name" value="HTH-type_TetR-like_transc_reg"/>
</dbReference>
<dbReference type="PANTHER" id="PTHR30055:SF226">
    <property type="entry name" value="HTH-TYPE TRANSCRIPTIONAL REGULATOR PKSA"/>
    <property type="match status" value="1"/>
</dbReference>
<dbReference type="InterPro" id="IPR009057">
    <property type="entry name" value="Homeodomain-like_sf"/>
</dbReference>
<dbReference type="PANTHER" id="PTHR30055">
    <property type="entry name" value="HTH-TYPE TRANSCRIPTIONAL REGULATOR RUTR"/>
    <property type="match status" value="1"/>
</dbReference>
<dbReference type="InterPro" id="IPR001647">
    <property type="entry name" value="HTH_TetR"/>
</dbReference>
<feature type="DNA-binding region" description="H-T-H motif" evidence="2">
    <location>
        <begin position="47"/>
        <end position="66"/>
    </location>
</feature>
<dbReference type="Pfam" id="PF17920">
    <property type="entry name" value="TetR_C_16"/>
    <property type="match status" value="1"/>
</dbReference>